<keyword evidence="3" id="KW-1185">Reference proteome</keyword>
<organism evidence="2 3">
    <name type="scientific">Gordonia defluvii</name>
    <dbReference type="NCBI Taxonomy" id="283718"/>
    <lineage>
        <taxon>Bacteria</taxon>
        <taxon>Bacillati</taxon>
        <taxon>Actinomycetota</taxon>
        <taxon>Actinomycetes</taxon>
        <taxon>Mycobacteriales</taxon>
        <taxon>Gordoniaceae</taxon>
        <taxon>Gordonia</taxon>
    </lineage>
</organism>
<protein>
    <submittedName>
        <fullName evidence="2">Uncharacterized protein</fullName>
    </submittedName>
</protein>
<name>A0ABP6L105_9ACTN</name>
<feature type="region of interest" description="Disordered" evidence="1">
    <location>
        <begin position="32"/>
        <end position="73"/>
    </location>
</feature>
<proteinExistence type="predicted"/>
<reference evidence="3" key="1">
    <citation type="journal article" date="2019" name="Int. J. Syst. Evol. Microbiol.">
        <title>The Global Catalogue of Microorganisms (GCM) 10K type strain sequencing project: providing services to taxonomists for standard genome sequencing and annotation.</title>
        <authorList>
            <consortium name="The Broad Institute Genomics Platform"/>
            <consortium name="The Broad Institute Genome Sequencing Center for Infectious Disease"/>
            <person name="Wu L."/>
            <person name="Ma J."/>
        </authorList>
    </citation>
    <scope>NUCLEOTIDE SEQUENCE [LARGE SCALE GENOMIC DNA]</scope>
    <source>
        <strain evidence="3">JCM 14234</strain>
    </source>
</reference>
<feature type="compositionally biased region" description="Low complexity" evidence="1">
    <location>
        <begin position="33"/>
        <end position="46"/>
    </location>
</feature>
<accession>A0ABP6L105</accession>
<feature type="compositionally biased region" description="Basic and acidic residues" evidence="1">
    <location>
        <begin position="60"/>
        <end position="73"/>
    </location>
</feature>
<evidence type="ECO:0000313" key="2">
    <source>
        <dbReference type="EMBL" id="GAA3027083.1"/>
    </source>
</evidence>
<comment type="caution">
    <text evidence="2">The sequence shown here is derived from an EMBL/GenBank/DDBJ whole genome shotgun (WGS) entry which is preliminary data.</text>
</comment>
<evidence type="ECO:0000313" key="3">
    <source>
        <dbReference type="Proteomes" id="UP001501035"/>
    </source>
</evidence>
<gene>
    <name evidence="2" type="ORF">GCM10010528_05990</name>
</gene>
<sequence>MHDPVRNGGLVSGPPMDSAISGVRVLLDRGRAAADSAARRVGTAAEPAEKPDEADDEDGGRDAEGQPGRGSRD</sequence>
<dbReference type="EMBL" id="BAAAVS010000011">
    <property type="protein sequence ID" value="GAA3027083.1"/>
    <property type="molecule type" value="Genomic_DNA"/>
</dbReference>
<dbReference type="Proteomes" id="UP001501035">
    <property type="component" value="Unassembled WGS sequence"/>
</dbReference>
<evidence type="ECO:0000256" key="1">
    <source>
        <dbReference type="SAM" id="MobiDB-lite"/>
    </source>
</evidence>